<dbReference type="Proteomes" id="UP000285123">
    <property type="component" value="Unassembled WGS sequence"/>
</dbReference>
<dbReference type="RefSeq" id="WP_245968509.1">
    <property type="nucleotide sequence ID" value="NZ_AYKF01000095.1"/>
</dbReference>
<evidence type="ECO:0000256" key="1">
    <source>
        <dbReference type="SAM" id="SignalP"/>
    </source>
</evidence>
<evidence type="ECO:0008006" key="4">
    <source>
        <dbReference type="Google" id="ProtNLM"/>
    </source>
</evidence>
<sequence length="260" mass="27839">MTALRRGFFGLLAIAALALSGPVAMLADENVTLGGAWYDTDRSSAGLAPAPAHTPEAVVQIYAARTFSWRGLFAVHTWVATKPAGATTYTAHHVTAWSRPALSSREGAPDRRWAGALPRLLLDLRGGVAERAIAHINKALPEYPFSEYRIWPGPNSNTFTAWLVRKVPELNVELPATAIGKDYLDDTLIAPAPSASGYQLSLHGALGVLAAWDEGIEINLFGLVWGIDPADLAIKWPGVGRLGFDTPWSERVGPRGASVP</sequence>
<protein>
    <recommendedName>
        <fullName evidence="4">DUF3750 domain-containing protein</fullName>
    </recommendedName>
</protein>
<evidence type="ECO:0000313" key="3">
    <source>
        <dbReference type="Proteomes" id="UP000285123"/>
    </source>
</evidence>
<dbReference type="EMBL" id="AYKF01000095">
    <property type="protein sequence ID" value="ROO27111.1"/>
    <property type="molecule type" value="Genomic_DNA"/>
</dbReference>
<feature type="signal peptide" evidence="1">
    <location>
        <begin position="1"/>
        <end position="26"/>
    </location>
</feature>
<dbReference type="AlphaFoldDB" id="A0A423PNK8"/>
<name>A0A423PNK8_9GAMM</name>
<accession>A0A423PNK8</accession>
<comment type="caution">
    <text evidence="2">The sequence shown here is derived from an EMBL/GenBank/DDBJ whole genome shotgun (WGS) entry which is preliminary data.</text>
</comment>
<feature type="chain" id="PRO_5019308760" description="DUF3750 domain-containing protein" evidence="1">
    <location>
        <begin position="27"/>
        <end position="260"/>
    </location>
</feature>
<organism evidence="2 3">
    <name type="scientific">Salinisphaera orenii YIM 95161</name>
    <dbReference type="NCBI Taxonomy" id="1051139"/>
    <lineage>
        <taxon>Bacteria</taxon>
        <taxon>Pseudomonadati</taxon>
        <taxon>Pseudomonadota</taxon>
        <taxon>Gammaproteobacteria</taxon>
        <taxon>Salinisphaerales</taxon>
        <taxon>Salinisphaeraceae</taxon>
        <taxon>Salinisphaera</taxon>
    </lineage>
</organism>
<proteinExistence type="predicted"/>
<evidence type="ECO:0000313" key="2">
    <source>
        <dbReference type="EMBL" id="ROO27111.1"/>
    </source>
</evidence>
<reference evidence="2 3" key="1">
    <citation type="submission" date="2013-10" db="EMBL/GenBank/DDBJ databases">
        <title>Salinisphaera halophila YIM 95161 Genome Sequencing.</title>
        <authorList>
            <person name="Lai Q."/>
            <person name="Li C."/>
            <person name="Shao Z."/>
        </authorList>
    </citation>
    <scope>NUCLEOTIDE SEQUENCE [LARGE SCALE GENOMIC DNA]</scope>
    <source>
        <strain evidence="2 3">YIM 95161</strain>
    </source>
</reference>
<keyword evidence="1" id="KW-0732">Signal</keyword>
<dbReference type="InterPro" id="IPR022224">
    <property type="entry name" value="DUF3750"/>
</dbReference>
<dbReference type="Pfam" id="PF12570">
    <property type="entry name" value="DUF3750"/>
    <property type="match status" value="1"/>
</dbReference>
<gene>
    <name evidence="2" type="ORF">SAHL_11800</name>
</gene>